<dbReference type="GO" id="GO:0004818">
    <property type="term" value="F:glutamate-tRNA ligase activity"/>
    <property type="evidence" value="ECO:0007669"/>
    <property type="project" value="UniProtKB-UniRule"/>
</dbReference>
<evidence type="ECO:0000256" key="8">
    <source>
        <dbReference type="ARBA" id="ARBA00022917"/>
    </source>
</evidence>
<evidence type="ECO:0000256" key="5">
    <source>
        <dbReference type="ARBA" id="ARBA00022598"/>
    </source>
</evidence>
<evidence type="ECO:0000256" key="2">
    <source>
        <dbReference type="ARBA" id="ARBA00007894"/>
    </source>
</evidence>
<evidence type="ECO:0000256" key="11">
    <source>
        <dbReference type="HAMAP-Rule" id="MF_00022"/>
    </source>
</evidence>
<organism evidence="14 15">
    <name type="scientific">Aerococcus urinae</name>
    <dbReference type="NCBI Taxonomy" id="1376"/>
    <lineage>
        <taxon>Bacteria</taxon>
        <taxon>Bacillati</taxon>
        <taxon>Bacillota</taxon>
        <taxon>Bacilli</taxon>
        <taxon>Lactobacillales</taxon>
        <taxon>Aerococcaceae</taxon>
        <taxon>Aerococcus</taxon>
    </lineage>
</organism>
<dbReference type="CDD" id="cd00808">
    <property type="entry name" value="GluRS_core"/>
    <property type="match status" value="1"/>
</dbReference>
<dbReference type="InterPro" id="IPR045462">
    <property type="entry name" value="aa-tRNA-synth_I_cd-bd"/>
</dbReference>
<dbReference type="InterPro" id="IPR014729">
    <property type="entry name" value="Rossmann-like_a/b/a_fold"/>
</dbReference>
<dbReference type="GO" id="GO:0005524">
    <property type="term" value="F:ATP binding"/>
    <property type="evidence" value="ECO:0007669"/>
    <property type="project" value="UniProtKB-UniRule"/>
</dbReference>
<dbReference type="EMBL" id="QMHM01000004">
    <property type="protein sequence ID" value="RAV80721.1"/>
    <property type="molecule type" value="Genomic_DNA"/>
</dbReference>
<comment type="caution">
    <text evidence="14">The sequence shown here is derived from an EMBL/GenBank/DDBJ whole genome shotgun (WGS) entry which is preliminary data.</text>
</comment>
<proteinExistence type="inferred from homology"/>
<dbReference type="PRINTS" id="PR00987">
    <property type="entry name" value="TRNASYNTHGLU"/>
</dbReference>
<evidence type="ECO:0000259" key="13">
    <source>
        <dbReference type="Pfam" id="PF19269"/>
    </source>
</evidence>
<dbReference type="SUPFAM" id="SSF52374">
    <property type="entry name" value="Nucleotidylyl transferase"/>
    <property type="match status" value="1"/>
</dbReference>
<gene>
    <name evidence="11" type="primary">gltX</name>
    <name evidence="14" type="ORF">DBT54_03030</name>
</gene>
<accession>A0A2I1L5D9</accession>
<feature type="domain" description="Aminoacyl-tRNA synthetase class I anticodon-binding" evidence="13">
    <location>
        <begin position="343"/>
        <end position="490"/>
    </location>
</feature>
<feature type="short sequence motif" description="'HIGH' region" evidence="11">
    <location>
        <begin position="15"/>
        <end position="25"/>
    </location>
</feature>
<keyword evidence="7 11" id="KW-0067">ATP-binding</keyword>
<keyword evidence="6 11" id="KW-0547">Nucleotide-binding</keyword>
<dbReference type="SUPFAM" id="SSF48163">
    <property type="entry name" value="An anticodon-binding domain of class I aminoacyl-tRNA synthetases"/>
    <property type="match status" value="1"/>
</dbReference>
<keyword evidence="8 11" id="KW-0648">Protein biosynthesis</keyword>
<comment type="caution">
    <text evidence="11">Lacks conserved residue(s) required for the propagation of feature annotation.</text>
</comment>
<evidence type="ECO:0000259" key="12">
    <source>
        <dbReference type="Pfam" id="PF00749"/>
    </source>
</evidence>
<dbReference type="InterPro" id="IPR004527">
    <property type="entry name" value="Glu-tRNA-ligase_bac/mito"/>
</dbReference>
<dbReference type="InterPro" id="IPR020058">
    <property type="entry name" value="Glu/Gln-tRNA-synth_Ib_cat-dom"/>
</dbReference>
<dbReference type="FunFam" id="3.40.50.620:FF:000007">
    <property type="entry name" value="Glutamate--tRNA ligase"/>
    <property type="match status" value="1"/>
</dbReference>
<dbReference type="PANTHER" id="PTHR43311">
    <property type="entry name" value="GLUTAMATE--TRNA LIGASE"/>
    <property type="match status" value="1"/>
</dbReference>
<evidence type="ECO:0000256" key="1">
    <source>
        <dbReference type="ARBA" id="ARBA00004496"/>
    </source>
</evidence>
<dbReference type="Pfam" id="PF19269">
    <property type="entry name" value="Anticodon_2"/>
    <property type="match status" value="1"/>
</dbReference>
<feature type="domain" description="Glutamyl/glutaminyl-tRNA synthetase class Ib catalytic" evidence="12">
    <location>
        <begin position="8"/>
        <end position="329"/>
    </location>
</feature>
<dbReference type="NCBIfam" id="TIGR00464">
    <property type="entry name" value="gltX_bact"/>
    <property type="match status" value="1"/>
</dbReference>
<dbReference type="FunFam" id="1.10.10.350:FF:000002">
    <property type="entry name" value="Glutamate--tRNA ligase"/>
    <property type="match status" value="1"/>
</dbReference>
<sequence length="497" mass="56881">MAKFMSDKIRVRYAPSPTGYLHIGNARTALFNYLFARHEGGDFIIRIEDTDKKRNVADGEKSQIDNLKWLGLDWDESPENPGQYGPYRQSERYDIYQKYIDQLIEQGDAYYAYDTEEELEAARQAQKAAGTMPHYEGTWRDRSEEDIQAAREEGRPETVRFRIPEGETYTFDDMVKGEVSIHSEDIGGDFIIWKNDKSPTYNFAVVVDDHLMAITHVLRGDDHLSNTPKQIMIYQALGWEPPVFGHMSLITSAETGKKLSKRDGSIIQFIEQYRDLGYLPEAIFNFIALLGWSPKGEEEIFSKEEFIEIFDPNRLSKSPAAFDNKKLEWINNRYMKAADEETVARLAIPHLQAAGRVSENPSEEELAWTKKLVSLYKDEMSYAKQIVDLSDMFFHDSLEVDERGKEILSADTAYEVVNDFNNKLDAIEPFDEEHIMAAIKQVQKDTGIKGKNLYMPLRVATSGKEHGPSIGLTIEVMGKEKTKHHLEEALSKMGQAE</sequence>
<comment type="function">
    <text evidence="11">Catalyzes the attachment of glutamate to tRNA(Glu) in a two-step reaction: glutamate is first activated by ATP to form Glu-AMP and then transferred to the acceptor end of tRNA(Glu).</text>
</comment>
<dbReference type="InterPro" id="IPR001412">
    <property type="entry name" value="aa-tRNA-synth_I_CS"/>
</dbReference>
<dbReference type="Gene3D" id="3.40.50.620">
    <property type="entry name" value="HUPs"/>
    <property type="match status" value="1"/>
</dbReference>
<evidence type="ECO:0000256" key="7">
    <source>
        <dbReference type="ARBA" id="ARBA00022840"/>
    </source>
</evidence>
<comment type="catalytic activity">
    <reaction evidence="10 11">
        <text>tRNA(Glu) + L-glutamate + ATP = L-glutamyl-tRNA(Glu) + AMP + diphosphate</text>
        <dbReference type="Rhea" id="RHEA:23540"/>
        <dbReference type="Rhea" id="RHEA-COMP:9663"/>
        <dbReference type="Rhea" id="RHEA-COMP:9680"/>
        <dbReference type="ChEBI" id="CHEBI:29985"/>
        <dbReference type="ChEBI" id="CHEBI:30616"/>
        <dbReference type="ChEBI" id="CHEBI:33019"/>
        <dbReference type="ChEBI" id="CHEBI:78442"/>
        <dbReference type="ChEBI" id="CHEBI:78520"/>
        <dbReference type="ChEBI" id="CHEBI:456215"/>
        <dbReference type="EC" id="6.1.1.17"/>
    </reaction>
</comment>
<keyword evidence="9 11" id="KW-0030">Aminoacyl-tRNA synthetase</keyword>
<dbReference type="HAMAP" id="MF_00022">
    <property type="entry name" value="Glu_tRNA_synth_type1"/>
    <property type="match status" value="1"/>
</dbReference>
<name>A0A2I1L5D9_9LACT</name>
<reference evidence="14 15" key="1">
    <citation type="submission" date="2018-04" db="EMBL/GenBank/DDBJ databases">
        <title>Aerococcus urinae genomes.</title>
        <authorList>
            <person name="Hilt E."/>
            <person name="Gilbert N.M."/>
            <person name="Thomas-White K."/>
            <person name="Putonti C."/>
            <person name="Lewis A.L."/>
            <person name="Visck K.L."/>
            <person name="Wolfe A.J."/>
        </authorList>
    </citation>
    <scope>NUCLEOTIDE SEQUENCE [LARGE SCALE GENOMIC DNA]</scope>
    <source>
        <strain evidence="14 15">UMB7480</strain>
    </source>
</reference>
<comment type="similarity">
    <text evidence="2 11">Belongs to the class-I aminoacyl-tRNA synthetase family. Glutamate--tRNA ligase type 1 subfamily.</text>
</comment>
<comment type="subcellular location">
    <subcellularLocation>
        <location evidence="1 11">Cytoplasm</location>
    </subcellularLocation>
</comment>
<feature type="short sequence motif" description="'KMSKS' region" evidence="11">
    <location>
        <begin position="258"/>
        <end position="262"/>
    </location>
</feature>
<dbReference type="PANTHER" id="PTHR43311:SF2">
    <property type="entry name" value="GLUTAMATE--TRNA LIGASE, MITOCHONDRIAL-RELATED"/>
    <property type="match status" value="1"/>
</dbReference>
<dbReference type="InterPro" id="IPR033910">
    <property type="entry name" value="GluRS_core"/>
</dbReference>
<dbReference type="PROSITE" id="PS00178">
    <property type="entry name" value="AA_TRNA_LIGASE_I"/>
    <property type="match status" value="1"/>
</dbReference>
<dbReference type="Gene3D" id="1.10.10.350">
    <property type="match status" value="1"/>
</dbReference>
<keyword evidence="5 11" id="KW-0436">Ligase</keyword>
<dbReference type="GO" id="GO:0008270">
    <property type="term" value="F:zinc ion binding"/>
    <property type="evidence" value="ECO:0007669"/>
    <property type="project" value="InterPro"/>
</dbReference>
<dbReference type="InterPro" id="IPR020751">
    <property type="entry name" value="aa-tRNA-synth_I_codon-bd_sub2"/>
</dbReference>
<dbReference type="InterPro" id="IPR008925">
    <property type="entry name" value="aa_tRNA-synth_I_cd-bd_sf"/>
</dbReference>
<keyword evidence="4 11" id="KW-0963">Cytoplasm</keyword>
<dbReference type="InterPro" id="IPR049940">
    <property type="entry name" value="GluQ/Sye"/>
</dbReference>
<dbReference type="GO" id="GO:0000049">
    <property type="term" value="F:tRNA binding"/>
    <property type="evidence" value="ECO:0007669"/>
    <property type="project" value="InterPro"/>
</dbReference>
<dbReference type="GO" id="GO:0005829">
    <property type="term" value="C:cytosol"/>
    <property type="evidence" value="ECO:0007669"/>
    <property type="project" value="TreeGrafter"/>
</dbReference>
<evidence type="ECO:0000256" key="10">
    <source>
        <dbReference type="ARBA" id="ARBA00048351"/>
    </source>
</evidence>
<evidence type="ECO:0000313" key="14">
    <source>
        <dbReference type="EMBL" id="RAV80721.1"/>
    </source>
</evidence>
<evidence type="ECO:0000256" key="4">
    <source>
        <dbReference type="ARBA" id="ARBA00022490"/>
    </source>
</evidence>
<dbReference type="Proteomes" id="UP000251923">
    <property type="component" value="Unassembled WGS sequence"/>
</dbReference>
<comment type="subunit">
    <text evidence="3 11">Monomer.</text>
</comment>
<evidence type="ECO:0000313" key="15">
    <source>
        <dbReference type="Proteomes" id="UP000251923"/>
    </source>
</evidence>
<evidence type="ECO:0000256" key="6">
    <source>
        <dbReference type="ARBA" id="ARBA00022741"/>
    </source>
</evidence>
<dbReference type="InterPro" id="IPR000924">
    <property type="entry name" value="Glu/Gln-tRNA-synth"/>
</dbReference>
<dbReference type="AlphaFoldDB" id="A0A2I1L5D9"/>
<dbReference type="GO" id="GO:0006424">
    <property type="term" value="P:glutamyl-tRNA aminoacylation"/>
    <property type="evidence" value="ECO:0007669"/>
    <property type="project" value="UniProtKB-UniRule"/>
</dbReference>
<dbReference type="Pfam" id="PF00749">
    <property type="entry name" value="tRNA-synt_1c"/>
    <property type="match status" value="1"/>
</dbReference>
<evidence type="ECO:0000256" key="9">
    <source>
        <dbReference type="ARBA" id="ARBA00023146"/>
    </source>
</evidence>
<dbReference type="EC" id="6.1.1.17" evidence="11"/>
<feature type="binding site" evidence="11">
    <location>
        <position position="261"/>
    </location>
    <ligand>
        <name>ATP</name>
        <dbReference type="ChEBI" id="CHEBI:30616"/>
    </ligand>
</feature>
<evidence type="ECO:0000256" key="3">
    <source>
        <dbReference type="ARBA" id="ARBA00011245"/>
    </source>
</evidence>
<protein>
    <recommendedName>
        <fullName evidence="11">Glutamate--tRNA ligase</fullName>
        <ecNumber evidence="11">6.1.1.17</ecNumber>
    </recommendedName>
    <alternativeName>
        <fullName evidence="11">Glutamyl-tRNA synthetase</fullName>
        <shortName evidence="11">GluRS</shortName>
    </alternativeName>
</protein>